<feature type="coiled-coil region" evidence="19">
    <location>
        <begin position="502"/>
        <end position="599"/>
    </location>
</feature>
<dbReference type="InterPro" id="IPR000253">
    <property type="entry name" value="FHA_dom"/>
</dbReference>
<dbReference type="CDD" id="cd21911">
    <property type="entry name" value="CC1_SLMAP"/>
    <property type="match status" value="1"/>
</dbReference>
<evidence type="ECO:0000256" key="15">
    <source>
        <dbReference type="ARBA" id="ARBA00060409"/>
    </source>
</evidence>
<evidence type="ECO:0000256" key="16">
    <source>
        <dbReference type="ARBA" id="ARBA00061687"/>
    </source>
</evidence>
<evidence type="ECO:0000256" key="7">
    <source>
        <dbReference type="ARBA" id="ARBA00022692"/>
    </source>
</evidence>
<keyword evidence="7 20" id="KW-0812">Transmembrane</keyword>
<keyword evidence="13" id="KW-0206">Cytoskeleton</keyword>
<evidence type="ECO:0000256" key="5">
    <source>
        <dbReference type="ARBA" id="ARBA00022490"/>
    </source>
</evidence>
<evidence type="ECO:0000256" key="17">
    <source>
        <dbReference type="ARBA" id="ARBA00066015"/>
    </source>
</evidence>
<evidence type="ECO:0000256" key="2">
    <source>
        <dbReference type="ARBA" id="ARBA00004304"/>
    </source>
</evidence>
<dbReference type="InterPro" id="IPR008984">
    <property type="entry name" value="SMAD_FHA_dom_sf"/>
</dbReference>
<protein>
    <recommendedName>
        <fullName evidence="18">Sarcolemmal membrane-associated protein</fullName>
    </recommendedName>
</protein>
<dbReference type="GO" id="GO:0005813">
    <property type="term" value="C:centrosome"/>
    <property type="evidence" value="ECO:0007669"/>
    <property type="project" value="UniProtKB-SubCell"/>
</dbReference>
<evidence type="ECO:0000256" key="10">
    <source>
        <dbReference type="ARBA" id="ARBA00023054"/>
    </source>
</evidence>
<sequence>MKILLHYGRGGGGGGHWKFRRTSGLSLLLGDSDAFLRLPPPEGKIGLRRNNPGSTFRRYRAPHRIVTAPHGIVTAPHGIVTFDFQPAYFSDIMSANTTLIASPMHSNSSTASEDEDDVTAPRIEGCGLGVACAVLICRPNSHPFEERTVRLDQPVKIGRSVARCRPSHDNAIFDCKVLSRNHALLWYEKGKFFLQDTKSSNGTFVNNQRLSKGSEESHPREIYSGDIVQFGVDVVENSKKVTHGCIVATMKLVLPDGKEAKASPSTSVMPSLAGSVSTNELYELHQYIQEATHREQQMENKLQALQKLIAAIQEAGEKGWKSLIDEDRLLTRVEILESQLYLHSKGQTEDKLKERLMELEEEKNLYQSTAKDSIRKNLQEKLDAILKLSVSERALQSTEDECNHLRTMNDQMKEEMSKILEKHEEQVNKTKELTTKLQELEKEIEEKQKALDEEVEKMQNHENELKHNHENSSISEGAHGIQVDLLLEKIEESMDTDLKSALRHSRNEVVDLKQKLINAESDTKENSNRLVDLSSQLETARNEANRYLNQLKILEVELEETKTRKSLAETLVKELEGSLEKMEKEKVFLKEQLEKAQSKESVIGDNVHVGSQEFDGNEEKSSLVKEVSELRGLVSILASSDLLHKLLEESRGKRKHLEDMVDSSKSRIDSLQSSLKETELLVMKFQSQLEVGERVVREKEVRIEELSAEVLGCQKSMKESQSRIHELQDLLQLEIQSREKKEQILNQTSQRLKDVQRELDAKENMLKELRAKLKGALNPEPQSKPCDRSSQVNLHENSSTEMLVPHANASLVDQESEAERLQAELESMKEEVVHLKQRYAECNEERATFKVERDRFETDYKEIARHTDVITLCTGIPIVILLVSLICALHPFFSAITATFES</sequence>
<evidence type="ECO:0000256" key="8">
    <source>
        <dbReference type="ARBA" id="ARBA00022824"/>
    </source>
</evidence>
<name>A0A7R8XHH2_9CRUS</name>
<dbReference type="SMART" id="SM00240">
    <property type="entry name" value="FHA"/>
    <property type="match status" value="1"/>
</dbReference>
<reference evidence="22" key="1">
    <citation type="submission" date="2020-11" db="EMBL/GenBank/DDBJ databases">
        <authorList>
            <person name="Tran Van P."/>
        </authorList>
    </citation>
    <scope>NUCLEOTIDE SEQUENCE</scope>
</reference>
<proteinExistence type="inferred from homology"/>
<evidence type="ECO:0000256" key="19">
    <source>
        <dbReference type="SAM" id="Coils"/>
    </source>
</evidence>
<feature type="domain" description="FHA" evidence="21">
    <location>
        <begin position="155"/>
        <end position="210"/>
    </location>
</feature>
<comment type="subcellular location">
    <subcellularLocation>
        <location evidence="15">Cell membrane</location>
        <location evidence="15">Sarcolemma</location>
        <topology evidence="15">Single-pass type IV membrane protein</topology>
    </subcellularLocation>
    <subcellularLocation>
        <location evidence="1">Cytoplasm</location>
        <location evidence="1">Cytoskeleton</location>
        <location evidence="1">Microtubule organizing center</location>
        <location evidence="1">Centrosome</location>
    </subcellularLocation>
    <subcellularLocation>
        <location evidence="3">Endoplasmic reticulum membrane</location>
        <topology evidence="3">Single-pass membrane protein</topology>
    </subcellularLocation>
    <subcellularLocation>
        <location evidence="2">Mitochondrion membrane</location>
        <topology evidence="2">Single-pass membrane protein</topology>
    </subcellularLocation>
</comment>
<dbReference type="Proteomes" id="UP000677054">
    <property type="component" value="Unassembled WGS sequence"/>
</dbReference>
<comment type="similarity">
    <text evidence="16">Belongs to the SLMAP family.</text>
</comment>
<keyword evidence="12 20" id="KW-0472">Membrane</keyword>
<evidence type="ECO:0000313" key="22">
    <source>
        <dbReference type="EMBL" id="CAD7247456.1"/>
    </source>
</evidence>
<evidence type="ECO:0000256" key="11">
    <source>
        <dbReference type="ARBA" id="ARBA00023128"/>
    </source>
</evidence>
<evidence type="ECO:0000256" key="18">
    <source>
        <dbReference type="ARBA" id="ARBA00074026"/>
    </source>
</evidence>
<feature type="transmembrane region" description="Helical" evidence="20">
    <location>
        <begin position="875"/>
        <end position="900"/>
    </location>
</feature>
<dbReference type="AlphaFoldDB" id="A0A7R8XHH2"/>
<dbReference type="GO" id="GO:0042383">
    <property type="term" value="C:sarcolemma"/>
    <property type="evidence" value="ECO:0007669"/>
    <property type="project" value="UniProtKB-SubCell"/>
</dbReference>
<accession>A0A7R8XHH2</accession>
<evidence type="ECO:0000256" key="14">
    <source>
        <dbReference type="ARBA" id="ARBA00057671"/>
    </source>
</evidence>
<keyword evidence="5" id="KW-0963">Cytoplasm</keyword>
<feature type="coiled-coil region" evidence="19">
    <location>
        <begin position="811"/>
        <end position="845"/>
    </location>
</feature>
<evidence type="ECO:0000256" key="12">
    <source>
        <dbReference type="ARBA" id="ARBA00023136"/>
    </source>
</evidence>
<evidence type="ECO:0000256" key="20">
    <source>
        <dbReference type="SAM" id="Phobius"/>
    </source>
</evidence>
<keyword evidence="11" id="KW-0496">Mitochondrion</keyword>
<keyword evidence="4" id="KW-1003">Cell membrane</keyword>
<comment type="subunit">
    <text evidence="17">Homodimer. Interacts with myosin. Interacts with SIKE1 and both associate with the STRIPAK core complex composed of PP2A catalytic and scaffolding subunits, the striatins (PP2A regulatory subunits), the striatin-associated proteins MOB4, STRIP1 and STRIP2, PDCD10 and members of the STE20 kinases, such as STK24 and STK26. Interacts (via FHA domain) with STK3 (when phosphorylated); the interaction associates STK3 with the STRIPAK complex.</text>
</comment>
<dbReference type="PANTHER" id="PTHR15715">
    <property type="entry name" value="CENTROSOMAL PROTEIN OF 170 KDA"/>
    <property type="match status" value="1"/>
</dbReference>
<dbReference type="PROSITE" id="PS50006">
    <property type="entry name" value="FHA_DOMAIN"/>
    <property type="match status" value="1"/>
</dbReference>
<evidence type="ECO:0000256" key="6">
    <source>
        <dbReference type="ARBA" id="ARBA00022553"/>
    </source>
</evidence>
<dbReference type="CDD" id="cd22679">
    <property type="entry name" value="FHA_SLMAP"/>
    <property type="match status" value="1"/>
</dbReference>
<evidence type="ECO:0000256" key="3">
    <source>
        <dbReference type="ARBA" id="ARBA00004389"/>
    </source>
</evidence>
<feature type="coiled-coil region" evidence="19">
    <location>
        <begin position="342"/>
        <end position="471"/>
    </location>
</feature>
<keyword evidence="10 19" id="KW-0175">Coiled coil</keyword>
<evidence type="ECO:0000313" key="23">
    <source>
        <dbReference type="Proteomes" id="UP000677054"/>
    </source>
</evidence>
<evidence type="ECO:0000256" key="13">
    <source>
        <dbReference type="ARBA" id="ARBA00023212"/>
    </source>
</evidence>
<keyword evidence="8" id="KW-0256">Endoplasmic reticulum</keyword>
<keyword evidence="9 20" id="KW-1133">Transmembrane helix</keyword>
<gene>
    <name evidence="22" type="ORF">DSTB1V02_LOCUS7287</name>
</gene>
<dbReference type="Pfam" id="PF00498">
    <property type="entry name" value="FHA"/>
    <property type="match status" value="1"/>
</dbReference>
<organism evidence="22">
    <name type="scientific">Darwinula stevensoni</name>
    <dbReference type="NCBI Taxonomy" id="69355"/>
    <lineage>
        <taxon>Eukaryota</taxon>
        <taxon>Metazoa</taxon>
        <taxon>Ecdysozoa</taxon>
        <taxon>Arthropoda</taxon>
        <taxon>Crustacea</taxon>
        <taxon>Oligostraca</taxon>
        <taxon>Ostracoda</taxon>
        <taxon>Podocopa</taxon>
        <taxon>Podocopida</taxon>
        <taxon>Darwinulocopina</taxon>
        <taxon>Darwinuloidea</taxon>
        <taxon>Darwinulidae</taxon>
        <taxon>Darwinula</taxon>
    </lineage>
</organism>
<dbReference type="GO" id="GO:0005789">
    <property type="term" value="C:endoplasmic reticulum membrane"/>
    <property type="evidence" value="ECO:0007669"/>
    <property type="project" value="UniProtKB-SubCell"/>
</dbReference>
<evidence type="ECO:0000256" key="4">
    <source>
        <dbReference type="ARBA" id="ARBA00022475"/>
    </source>
</evidence>
<keyword evidence="23" id="KW-1185">Reference proteome</keyword>
<dbReference type="PANTHER" id="PTHR15715:SF37">
    <property type="entry name" value="LD47843P"/>
    <property type="match status" value="1"/>
</dbReference>
<dbReference type="InterPro" id="IPR051176">
    <property type="entry name" value="Cent_Immune-Sig_Mod"/>
</dbReference>
<dbReference type="Gene3D" id="2.60.200.20">
    <property type="match status" value="1"/>
</dbReference>
<dbReference type="SUPFAM" id="SSF49879">
    <property type="entry name" value="SMAD/FHA domain"/>
    <property type="match status" value="1"/>
</dbReference>
<comment type="function">
    <text evidence="14">Associates with the striatin-interacting phosphatase and kinase (STRIPAK) core complex, forming the extended (SIKE1:SLMAP)STRIPAK complex. The (SIKE1:SLMAP)STRIPAK complex dephosphorylates STK3 leading to the inhibition of Hippo signaling and the control of cell growth. May play a role during myoblast fusion.</text>
</comment>
<dbReference type="EMBL" id="CAJPEV010001456">
    <property type="protein sequence ID" value="CAG0892766.1"/>
    <property type="molecule type" value="Genomic_DNA"/>
</dbReference>
<evidence type="ECO:0000259" key="21">
    <source>
        <dbReference type="PROSITE" id="PS50006"/>
    </source>
</evidence>
<evidence type="ECO:0000256" key="1">
    <source>
        <dbReference type="ARBA" id="ARBA00004300"/>
    </source>
</evidence>
<dbReference type="EMBL" id="LR900973">
    <property type="protein sequence ID" value="CAD7247456.1"/>
    <property type="molecule type" value="Genomic_DNA"/>
</dbReference>
<feature type="coiled-coil region" evidence="19">
    <location>
        <begin position="288"/>
        <end position="318"/>
    </location>
</feature>
<dbReference type="GO" id="GO:0031966">
    <property type="term" value="C:mitochondrial membrane"/>
    <property type="evidence" value="ECO:0007669"/>
    <property type="project" value="UniProtKB-SubCell"/>
</dbReference>
<dbReference type="OrthoDB" id="687730at2759"/>
<evidence type="ECO:0000256" key="9">
    <source>
        <dbReference type="ARBA" id="ARBA00022989"/>
    </source>
</evidence>
<dbReference type="FunFam" id="2.60.200.20:FF:000003">
    <property type="entry name" value="sarcolemmal membrane-associated protein isoform X2"/>
    <property type="match status" value="1"/>
</dbReference>
<feature type="coiled-coil region" evidence="19">
    <location>
        <begin position="738"/>
        <end position="772"/>
    </location>
</feature>
<keyword evidence="6" id="KW-0597">Phosphoprotein</keyword>